<keyword evidence="2" id="KW-1185">Reference proteome</keyword>
<reference evidence="1 2" key="1">
    <citation type="journal article" date="2021" name="Cell Host Microbe">
        <title>in vivo commensal control of Clostridioides difficile virulence.</title>
        <authorList>
            <person name="Girinathan B.P."/>
            <person name="Dibenedetto N."/>
            <person name="Worley J.N."/>
            <person name="Peltier J."/>
            <person name="Arrieta-Ortiz M.L."/>
            <person name="Rupa Christinal Immanuel S."/>
            <person name="Lavin R."/>
            <person name="Delaney M.L."/>
            <person name="Cummins C."/>
            <person name="Hoffmann M."/>
            <person name="Luo Y."/>
            <person name="Gonzalez-Escalona N."/>
            <person name="Allard M."/>
            <person name="Onderdonk A.B."/>
            <person name="Gerber G.K."/>
            <person name="Sonenshein A.L."/>
            <person name="Baliga N."/>
            <person name="Dupuy B."/>
            <person name="Bry L."/>
        </authorList>
    </citation>
    <scope>NUCLEOTIDE SEQUENCE [LARGE SCALE GENOMIC DNA]</scope>
    <source>
        <strain evidence="1 2">DSM 599</strain>
    </source>
</reference>
<dbReference type="RefSeq" id="WP_221858383.1">
    <property type="nucleotide sequence ID" value="NZ_JAIKTU010000001.1"/>
</dbReference>
<accession>A0ABS7KT75</accession>
<evidence type="ECO:0000313" key="2">
    <source>
        <dbReference type="Proteomes" id="UP001299068"/>
    </source>
</evidence>
<evidence type="ECO:0000313" key="1">
    <source>
        <dbReference type="EMBL" id="MBY0754018.1"/>
    </source>
</evidence>
<name>A0ABS7KT75_CLOSR</name>
<protein>
    <submittedName>
        <fullName evidence="1">Uncharacterized protein</fullName>
    </submittedName>
</protein>
<sequence>MKKFDINELLKQIIIINSNIKSGDKEKLIKDINYSELTSLEALKVIEGVINYGVLLKEEQLEDLPRVDCKKLNTALYLLLKYYRIMDIESLDDGLDSMLSINIDSTDGGFYEKDTIAPVSAINDIIEDYASGSRPSEFEDYDLASNEISLYEVKIDYGNKSMIREFERTIFS</sequence>
<dbReference type="Proteomes" id="UP001299068">
    <property type="component" value="Unassembled WGS sequence"/>
</dbReference>
<gene>
    <name evidence="1" type="ORF">K5V21_00980</name>
</gene>
<organism evidence="1 2">
    <name type="scientific">Clostridium sardiniense</name>
    <name type="common">Clostridium absonum</name>
    <dbReference type="NCBI Taxonomy" id="29369"/>
    <lineage>
        <taxon>Bacteria</taxon>
        <taxon>Bacillati</taxon>
        <taxon>Bacillota</taxon>
        <taxon>Clostridia</taxon>
        <taxon>Eubacteriales</taxon>
        <taxon>Clostridiaceae</taxon>
        <taxon>Clostridium</taxon>
    </lineage>
</organism>
<dbReference type="EMBL" id="JAIKTU010000001">
    <property type="protein sequence ID" value="MBY0754018.1"/>
    <property type="molecule type" value="Genomic_DNA"/>
</dbReference>
<proteinExistence type="predicted"/>
<comment type="caution">
    <text evidence="1">The sequence shown here is derived from an EMBL/GenBank/DDBJ whole genome shotgun (WGS) entry which is preliminary data.</text>
</comment>